<feature type="compositionally biased region" description="Basic and acidic residues" evidence="1">
    <location>
        <begin position="60"/>
        <end position="71"/>
    </location>
</feature>
<evidence type="ECO:0000256" key="1">
    <source>
        <dbReference type="SAM" id="MobiDB-lite"/>
    </source>
</evidence>
<protein>
    <submittedName>
        <fullName evidence="2">Uncharacterized protein</fullName>
    </submittedName>
</protein>
<name>A0ABW6YCF9_9ACTN</name>
<gene>
    <name evidence="2" type="ORF">ACF05T_15550</name>
</gene>
<sequence>MTAGMMTTQGVGTAAAGAAAAFLRVHLVAVGAGVLGTGCVLAPLAEVRATATANTTETTAARETDRSARRG</sequence>
<proteinExistence type="predicted"/>
<organism evidence="2 3">
    <name type="scientific">Streptomyces lateritius</name>
    <dbReference type="NCBI Taxonomy" id="67313"/>
    <lineage>
        <taxon>Bacteria</taxon>
        <taxon>Bacillati</taxon>
        <taxon>Actinomycetota</taxon>
        <taxon>Actinomycetes</taxon>
        <taxon>Kitasatosporales</taxon>
        <taxon>Streptomycetaceae</taxon>
        <taxon>Streptomyces</taxon>
    </lineage>
</organism>
<reference evidence="2 3" key="1">
    <citation type="submission" date="2024-10" db="EMBL/GenBank/DDBJ databases">
        <title>The Natural Products Discovery Center: Release of the First 8490 Sequenced Strains for Exploring Actinobacteria Biosynthetic Diversity.</title>
        <authorList>
            <person name="Kalkreuter E."/>
            <person name="Kautsar S.A."/>
            <person name="Yang D."/>
            <person name="Bader C.D."/>
            <person name="Teijaro C.N."/>
            <person name="Fluegel L."/>
            <person name="Davis C.M."/>
            <person name="Simpson J.R."/>
            <person name="Lauterbach L."/>
            <person name="Steele A.D."/>
            <person name="Gui C."/>
            <person name="Meng S."/>
            <person name="Li G."/>
            <person name="Viehrig K."/>
            <person name="Ye F."/>
            <person name="Su P."/>
            <person name="Kiefer A.F."/>
            <person name="Nichols A."/>
            <person name="Cepeda A.J."/>
            <person name="Yan W."/>
            <person name="Fan B."/>
            <person name="Jiang Y."/>
            <person name="Adhikari A."/>
            <person name="Zheng C.-J."/>
            <person name="Schuster L."/>
            <person name="Cowan T.M."/>
            <person name="Smanski M.J."/>
            <person name="Chevrette M.G."/>
            <person name="De Carvalho L.P.S."/>
            <person name="Shen B."/>
        </authorList>
    </citation>
    <scope>NUCLEOTIDE SEQUENCE [LARGE SCALE GENOMIC DNA]</scope>
    <source>
        <strain evidence="2 3">NPDC015755</strain>
    </source>
</reference>
<evidence type="ECO:0000313" key="3">
    <source>
        <dbReference type="Proteomes" id="UP001603013"/>
    </source>
</evidence>
<dbReference type="RefSeq" id="WP_391934801.1">
    <property type="nucleotide sequence ID" value="NZ_JBIBSM010000007.1"/>
</dbReference>
<dbReference type="Proteomes" id="UP001603013">
    <property type="component" value="Unassembled WGS sequence"/>
</dbReference>
<comment type="caution">
    <text evidence="2">The sequence shown here is derived from an EMBL/GenBank/DDBJ whole genome shotgun (WGS) entry which is preliminary data.</text>
</comment>
<dbReference type="EMBL" id="JBIBSM010000007">
    <property type="protein sequence ID" value="MFF8277506.1"/>
    <property type="molecule type" value="Genomic_DNA"/>
</dbReference>
<keyword evidence="3" id="KW-1185">Reference proteome</keyword>
<accession>A0ABW6YCF9</accession>
<evidence type="ECO:0000313" key="2">
    <source>
        <dbReference type="EMBL" id="MFF8277506.1"/>
    </source>
</evidence>
<feature type="region of interest" description="Disordered" evidence="1">
    <location>
        <begin position="51"/>
        <end position="71"/>
    </location>
</feature>